<reference evidence="1" key="1">
    <citation type="submission" date="2019-09" db="EMBL/GenBank/DDBJ databases">
        <authorList>
            <person name="Zhang L."/>
        </authorList>
    </citation>
    <scope>NUCLEOTIDE SEQUENCE</scope>
</reference>
<dbReference type="AlphaFoldDB" id="A0A5K1CDK0"/>
<protein>
    <recommendedName>
        <fullName evidence="2">NB-ARC domain-containing protein</fullName>
    </recommendedName>
</protein>
<dbReference type="EMBL" id="LR721782">
    <property type="protein sequence ID" value="VVW22840.1"/>
    <property type="molecule type" value="Genomic_DNA"/>
</dbReference>
<dbReference type="Gene3D" id="3.80.10.10">
    <property type="entry name" value="Ribonuclease Inhibitor"/>
    <property type="match status" value="1"/>
</dbReference>
<organism evidence="1">
    <name type="scientific">Nymphaea colorata</name>
    <name type="common">pocket water lily</name>
    <dbReference type="NCBI Taxonomy" id="210225"/>
    <lineage>
        <taxon>Eukaryota</taxon>
        <taxon>Viridiplantae</taxon>
        <taxon>Streptophyta</taxon>
        <taxon>Embryophyta</taxon>
        <taxon>Tracheophyta</taxon>
        <taxon>Spermatophyta</taxon>
        <taxon>Magnoliopsida</taxon>
        <taxon>Nymphaeales</taxon>
        <taxon>Nymphaeaceae</taxon>
        <taxon>Nymphaea</taxon>
    </lineage>
</organism>
<dbReference type="Gramene" id="NC4G0149830.1">
    <property type="protein sequence ID" value="NC4G0149830.1:cds"/>
    <property type="gene ID" value="NC4G0149830"/>
</dbReference>
<dbReference type="InterPro" id="IPR032675">
    <property type="entry name" value="LRR_dom_sf"/>
</dbReference>
<sequence length="86" mass="9887">MPMLKSLKIRSYDGLNTIGDFPNLDWLQVEGCGSLEQLSHGMPALKWLDVYGCYKLKTLANMPALEWLEVRYCERLEQVADVHMPD</sequence>
<accession>A0A5K1CDK0</accession>
<proteinExistence type="predicted"/>
<dbReference type="SUPFAM" id="SSF52047">
    <property type="entry name" value="RNI-like"/>
    <property type="match status" value="1"/>
</dbReference>
<name>A0A5K1CDK0_9MAGN</name>
<evidence type="ECO:0000313" key="1">
    <source>
        <dbReference type="EMBL" id="VVW22840.1"/>
    </source>
</evidence>
<evidence type="ECO:0008006" key="2">
    <source>
        <dbReference type="Google" id="ProtNLM"/>
    </source>
</evidence>
<gene>
    <name evidence="1" type="ORF">NYM_LOCUS17778</name>
</gene>